<name>A0A166QMN7_PSEFL</name>
<gene>
    <name evidence="1" type="ORF">A1D17_03085</name>
</gene>
<proteinExistence type="predicted"/>
<accession>A0A166QMN7</accession>
<organism evidence="1 2">
    <name type="scientific">Pseudomonas fluorescens</name>
    <dbReference type="NCBI Taxonomy" id="294"/>
    <lineage>
        <taxon>Bacteria</taxon>
        <taxon>Pseudomonadati</taxon>
        <taxon>Pseudomonadota</taxon>
        <taxon>Gammaproteobacteria</taxon>
        <taxon>Pseudomonadales</taxon>
        <taxon>Pseudomonadaceae</taxon>
        <taxon>Pseudomonas</taxon>
    </lineage>
</organism>
<dbReference type="RefSeq" id="WP_063340588.1">
    <property type="nucleotide sequence ID" value="NZ_LUKJ01000002.1"/>
</dbReference>
<reference evidence="1 2" key="2">
    <citation type="journal article" date="2018" name="Nature">
        <title>Mutant phenotypes for thousands of bacterial genes of unknown function.</title>
        <authorList>
            <person name="Price M.N."/>
            <person name="Wetmore K.M."/>
            <person name="Waters R.J."/>
            <person name="Callaghan M."/>
            <person name="Ray J."/>
            <person name="Liu H."/>
            <person name="Kuehl J.V."/>
            <person name="Melnyk R.A."/>
            <person name="Lamson J.S."/>
            <person name="Suh Y."/>
            <person name="Carlson H.K."/>
            <person name="Esquivel Z."/>
            <person name="Sadeeshkumar H."/>
            <person name="Chakraborty R."/>
            <person name="Zane G.M."/>
            <person name="Rubin B.E."/>
            <person name="Wall J.D."/>
            <person name="Visel A."/>
            <person name="Bristow J."/>
            <person name="Blow M.J."/>
            <person name="Arkin A.P."/>
            <person name="Deutschbauer A.M."/>
        </authorList>
    </citation>
    <scope>NUCLEOTIDE SEQUENCE [LARGE SCALE GENOMIC DNA]</scope>
    <source>
        <strain evidence="1 2">FW300-N1B4</strain>
    </source>
</reference>
<dbReference type="AlphaFoldDB" id="A0A166QMN7"/>
<sequence length="60" mass="6536">MSEYSEWEVAVIQQVADELGASYSDASGVVAGQPFYMQQSWVKGLDPKQTAAKILAEAKQ</sequence>
<dbReference type="OrthoDB" id="7031490at2"/>
<reference evidence="2" key="1">
    <citation type="submission" date="2016-03" db="EMBL/GenBank/DDBJ databases">
        <authorList>
            <person name="Ray J."/>
            <person name="Price M."/>
            <person name="Deutschbauer A."/>
        </authorList>
    </citation>
    <scope>NUCLEOTIDE SEQUENCE [LARGE SCALE GENOMIC DNA]</scope>
    <source>
        <strain evidence="2">FW300-N1B4</strain>
    </source>
</reference>
<dbReference type="Proteomes" id="UP000076489">
    <property type="component" value="Unassembled WGS sequence"/>
</dbReference>
<dbReference type="EMBL" id="LUKJ01000002">
    <property type="protein sequence ID" value="KZN20540.1"/>
    <property type="molecule type" value="Genomic_DNA"/>
</dbReference>
<evidence type="ECO:0000313" key="1">
    <source>
        <dbReference type="EMBL" id="KZN20540.1"/>
    </source>
</evidence>
<comment type="caution">
    <text evidence="1">The sequence shown here is derived from an EMBL/GenBank/DDBJ whole genome shotgun (WGS) entry which is preliminary data.</text>
</comment>
<protein>
    <submittedName>
        <fullName evidence="1">Uncharacterized protein</fullName>
    </submittedName>
</protein>
<evidence type="ECO:0000313" key="2">
    <source>
        <dbReference type="Proteomes" id="UP000076489"/>
    </source>
</evidence>